<dbReference type="Proteomes" id="UP000466931">
    <property type="component" value="Chromosome"/>
</dbReference>
<dbReference type="EMBL" id="AP022612">
    <property type="protein sequence ID" value="BBZ32119.1"/>
    <property type="molecule type" value="Genomic_DNA"/>
</dbReference>
<reference evidence="1" key="2">
    <citation type="submission" date="2020-02" db="EMBL/GenBank/DDBJ databases">
        <authorList>
            <person name="Matsumoto Y."/>
            <person name="Motooka D."/>
            <person name="Nakamura S."/>
        </authorList>
    </citation>
    <scope>NUCLEOTIDE SEQUENCE</scope>
    <source>
        <strain evidence="1">JCM 13671</strain>
    </source>
</reference>
<sequence>MYTALSVSFAAAAASAGMLFAPAAVSAADSAAVVIGQLEAEGFDVSVDRIGNTPLEDCVVTNVRNTGSQREFVRVDGRNDNDVFVPVIVRRSVVVSLDCTG</sequence>
<accession>A0A7I7XS88</accession>
<dbReference type="AlphaFoldDB" id="A0A7I7XS88"/>
<evidence type="ECO:0000313" key="1">
    <source>
        <dbReference type="EMBL" id="BBZ32119.1"/>
    </source>
</evidence>
<reference evidence="1" key="1">
    <citation type="journal article" date="2019" name="Emerg. Microbes Infect.">
        <title>Comprehensive subspecies identification of 175 nontuberculous mycobacteria species based on 7547 genomic profiles.</title>
        <authorList>
            <person name="Matsumoto Y."/>
            <person name="Kinjo T."/>
            <person name="Motooka D."/>
            <person name="Nabeya D."/>
            <person name="Jung N."/>
            <person name="Uechi K."/>
            <person name="Horii T."/>
            <person name="Iida T."/>
            <person name="Fujita J."/>
            <person name="Nakamura S."/>
        </authorList>
    </citation>
    <scope>NUCLEOTIDE SEQUENCE [LARGE SCALE GENOMIC DNA]</scope>
    <source>
        <strain evidence="1">JCM 13671</strain>
    </source>
</reference>
<protein>
    <submittedName>
        <fullName evidence="1">Uncharacterized protein</fullName>
    </submittedName>
</protein>
<proteinExistence type="predicted"/>
<name>A0A7I7XS88_9MYCO</name>
<gene>
    <name evidence="1" type="ORF">MCNF_07240</name>
</gene>
<keyword evidence="2" id="KW-1185">Reference proteome</keyword>
<evidence type="ECO:0000313" key="2">
    <source>
        <dbReference type="Proteomes" id="UP000466931"/>
    </source>
</evidence>
<dbReference type="RefSeq" id="WP_085150478.1">
    <property type="nucleotide sequence ID" value="NZ_AP022612.1"/>
</dbReference>
<organism evidence="1 2">
    <name type="scientific">Mycolicibacterium confluentis</name>
    <dbReference type="NCBI Taxonomy" id="28047"/>
    <lineage>
        <taxon>Bacteria</taxon>
        <taxon>Bacillati</taxon>
        <taxon>Actinomycetota</taxon>
        <taxon>Actinomycetes</taxon>
        <taxon>Mycobacteriales</taxon>
        <taxon>Mycobacteriaceae</taxon>
        <taxon>Mycolicibacterium</taxon>
    </lineage>
</organism>
<dbReference type="OrthoDB" id="4762505at2"/>